<dbReference type="AlphaFoldDB" id="A0AAN7L858"/>
<comment type="caution">
    <text evidence="1">The sequence shown here is derived from an EMBL/GenBank/DDBJ whole genome shotgun (WGS) entry which is preliminary data.</text>
</comment>
<gene>
    <name evidence="1" type="ORF">SAY86_005124</name>
</gene>
<reference evidence="1 2" key="1">
    <citation type="journal article" date="2023" name="Hortic Res">
        <title>Pangenome of water caltrop reveals structural variations and asymmetric subgenome divergence after allopolyploidization.</title>
        <authorList>
            <person name="Zhang X."/>
            <person name="Chen Y."/>
            <person name="Wang L."/>
            <person name="Yuan Y."/>
            <person name="Fang M."/>
            <person name="Shi L."/>
            <person name="Lu R."/>
            <person name="Comes H.P."/>
            <person name="Ma Y."/>
            <person name="Chen Y."/>
            <person name="Huang G."/>
            <person name="Zhou Y."/>
            <person name="Zheng Z."/>
            <person name="Qiu Y."/>
        </authorList>
    </citation>
    <scope>NUCLEOTIDE SEQUENCE [LARGE SCALE GENOMIC DNA]</scope>
    <source>
        <strain evidence="1">F231</strain>
    </source>
</reference>
<keyword evidence="2" id="KW-1185">Reference proteome</keyword>
<sequence length="100" mass="10973">MRRDQIQRESGQSQLTGHDLEHLQAATHVLGYSLEGLPLPIGGPTLNLVKDFGAGGVVRPDSEVFLLAKDGWGCGSRSRRRSGDPIFWLQIRLLKVRAPA</sequence>
<name>A0AAN7L858_TRANT</name>
<evidence type="ECO:0000313" key="2">
    <source>
        <dbReference type="Proteomes" id="UP001346149"/>
    </source>
</evidence>
<protein>
    <submittedName>
        <fullName evidence="1">Uncharacterized protein</fullName>
    </submittedName>
</protein>
<dbReference type="EMBL" id="JAXQNO010000018">
    <property type="protein sequence ID" value="KAK4776436.1"/>
    <property type="molecule type" value="Genomic_DNA"/>
</dbReference>
<proteinExistence type="predicted"/>
<accession>A0AAN7L858</accession>
<dbReference type="Proteomes" id="UP001346149">
    <property type="component" value="Unassembled WGS sequence"/>
</dbReference>
<evidence type="ECO:0000313" key="1">
    <source>
        <dbReference type="EMBL" id="KAK4776436.1"/>
    </source>
</evidence>
<organism evidence="1 2">
    <name type="scientific">Trapa natans</name>
    <name type="common">Water chestnut</name>
    <dbReference type="NCBI Taxonomy" id="22666"/>
    <lineage>
        <taxon>Eukaryota</taxon>
        <taxon>Viridiplantae</taxon>
        <taxon>Streptophyta</taxon>
        <taxon>Embryophyta</taxon>
        <taxon>Tracheophyta</taxon>
        <taxon>Spermatophyta</taxon>
        <taxon>Magnoliopsida</taxon>
        <taxon>eudicotyledons</taxon>
        <taxon>Gunneridae</taxon>
        <taxon>Pentapetalae</taxon>
        <taxon>rosids</taxon>
        <taxon>malvids</taxon>
        <taxon>Myrtales</taxon>
        <taxon>Lythraceae</taxon>
        <taxon>Trapa</taxon>
    </lineage>
</organism>